<dbReference type="Proteomes" id="UP001339962">
    <property type="component" value="Unassembled WGS sequence"/>
</dbReference>
<evidence type="ECO:0000313" key="1">
    <source>
        <dbReference type="EMBL" id="MED5052696.1"/>
    </source>
</evidence>
<dbReference type="Gene3D" id="2.40.10.270">
    <property type="entry name" value="Bacteriophage SPP1 head-tail adaptor protein"/>
    <property type="match status" value="1"/>
</dbReference>
<gene>
    <name evidence="1" type="ORF">P9850_12810</name>
</gene>
<reference evidence="1 2" key="1">
    <citation type="submission" date="2023-03" db="EMBL/GenBank/DDBJ databases">
        <title>Bacillus Genome Sequencing.</title>
        <authorList>
            <person name="Dunlap C."/>
        </authorList>
    </citation>
    <scope>NUCLEOTIDE SEQUENCE [LARGE SCALE GENOMIC DNA]</scope>
    <source>
        <strain evidence="1 2">NRS-38</strain>
    </source>
</reference>
<proteinExistence type="predicted"/>
<organism evidence="1 2">
    <name type="scientific">Anoxybacteroides rupiense</name>
    <dbReference type="NCBI Taxonomy" id="311460"/>
    <lineage>
        <taxon>Bacteria</taxon>
        <taxon>Bacillati</taxon>
        <taxon>Bacillota</taxon>
        <taxon>Bacilli</taxon>
        <taxon>Bacillales</taxon>
        <taxon>Anoxybacillaceae</taxon>
        <taxon>Anoxybacteroides</taxon>
    </lineage>
</organism>
<accession>A0ABD5IZD0</accession>
<sequence length="115" mass="13416">MQPFKYNPNYNTGQFRHCITFLKAITVTDEIGQEETEWVEFKKAWAMIKTVKGSEYVAAGAERATITYRFIIRYMPGITSKMRILYQGRTFDIIEPPINDDELNKTLTILAKERV</sequence>
<dbReference type="NCBIfam" id="TIGR01563">
    <property type="entry name" value="gp16_SPP1"/>
    <property type="match status" value="1"/>
</dbReference>
<dbReference type="Pfam" id="PF05521">
    <property type="entry name" value="Phage_HCP"/>
    <property type="match status" value="1"/>
</dbReference>
<comment type="caution">
    <text evidence="1">The sequence shown here is derived from an EMBL/GenBank/DDBJ whole genome shotgun (WGS) entry which is preliminary data.</text>
</comment>
<dbReference type="InterPro" id="IPR008767">
    <property type="entry name" value="Phage_SPP1_head-tail_adaptor"/>
</dbReference>
<dbReference type="EMBL" id="JARTLI010000029">
    <property type="protein sequence ID" value="MED5052696.1"/>
    <property type="molecule type" value="Genomic_DNA"/>
</dbReference>
<dbReference type="AlphaFoldDB" id="A0ABD5IZD0"/>
<dbReference type="InterPro" id="IPR038666">
    <property type="entry name" value="SSP1_head-tail_sf"/>
</dbReference>
<name>A0ABD5IZD0_9BACL</name>
<dbReference type="RefSeq" id="WP_328218958.1">
    <property type="nucleotide sequence ID" value="NZ_JARTLI010000029.1"/>
</dbReference>
<evidence type="ECO:0000313" key="2">
    <source>
        <dbReference type="Proteomes" id="UP001339962"/>
    </source>
</evidence>
<protein>
    <submittedName>
        <fullName evidence="1">Phage head closure protein</fullName>
    </submittedName>
</protein>